<feature type="region of interest" description="Disordered" evidence="1">
    <location>
        <begin position="110"/>
        <end position="166"/>
    </location>
</feature>
<organism evidence="2 3">
    <name type="scientific">Alteriqipengyuania lutimaris</name>
    <dbReference type="NCBI Taxonomy" id="1538146"/>
    <lineage>
        <taxon>Bacteria</taxon>
        <taxon>Pseudomonadati</taxon>
        <taxon>Pseudomonadota</taxon>
        <taxon>Alphaproteobacteria</taxon>
        <taxon>Sphingomonadales</taxon>
        <taxon>Erythrobacteraceae</taxon>
        <taxon>Alteriqipengyuania</taxon>
    </lineage>
</organism>
<evidence type="ECO:0000313" key="2">
    <source>
        <dbReference type="EMBL" id="RDS75959.1"/>
    </source>
</evidence>
<dbReference type="EMBL" id="QRBB01000002">
    <property type="protein sequence ID" value="RDS75959.1"/>
    <property type="molecule type" value="Genomic_DNA"/>
</dbReference>
<evidence type="ECO:0000256" key="1">
    <source>
        <dbReference type="SAM" id="MobiDB-lite"/>
    </source>
</evidence>
<sequence length="166" mass="17874">MSTPAQFFGEAEFEFDGSVYRLTVDNMAFLEAEEAIGKSLMEWAPQLKEAIEARRPPMVKHLAALIFGALKVNHHDMTQKFVVDLAMGQHGPKARKKLLDAVLEALQGLDVPDLPEGEPGNASAPAGNRQQRRAAEAGTGTRSSASGAKPASKRKPSGRKPRGARS</sequence>
<protein>
    <recommendedName>
        <fullName evidence="4">Gene transfer agent family protein</fullName>
    </recommendedName>
</protein>
<evidence type="ECO:0000313" key="3">
    <source>
        <dbReference type="Proteomes" id="UP000254101"/>
    </source>
</evidence>
<accession>A0A395LH65</accession>
<gene>
    <name evidence="2" type="ORF">DL238_14910</name>
</gene>
<keyword evidence="3" id="KW-1185">Reference proteome</keyword>
<evidence type="ECO:0008006" key="4">
    <source>
        <dbReference type="Google" id="ProtNLM"/>
    </source>
</evidence>
<comment type="caution">
    <text evidence="2">The sequence shown here is derived from an EMBL/GenBank/DDBJ whole genome shotgun (WGS) entry which is preliminary data.</text>
</comment>
<reference evidence="2 3" key="1">
    <citation type="submission" date="2018-07" db="EMBL/GenBank/DDBJ databases">
        <title>Erythrobacter nanhaiensis sp. nov., a novel member of the genus Erythrobacter isolated from the South China Sea.</title>
        <authorList>
            <person name="Chen X."/>
            <person name="Liu J."/>
        </authorList>
    </citation>
    <scope>NUCLEOTIDE SEQUENCE [LARGE SCALE GENOMIC DNA]</scope>
    <source>
        <strain evidence="2 3">S-5</strain>
    </source>
</reference>
<proteinExistence type="predicted"/>
<dbReference type="RefSeq" id="WP_115493225.1">
    <property type="nucleotide sequence ID" value="NZ_JACHWW010000002.1"/>
</dbReference>
<dbReference type="Proteomes" id="UP000254101">
    <property type="component" value="Unassembled WGS sequence"/>
</dbReference>
<dbReference type="AlphaFoldDB" id="A0A395LH65"/>
<feature type="compositionally biased region" description="Basic residues" evidence="1">
    <location>
        <begin position="151"/>
        <end position="166"/>
    </location>
</feature>
<name>A0A395LH65_9SPHN</name>